<accession>A0A5K8A4W1</accession>
<gene>
    <name evidence="1" type="ORF">DSCOOX_07620</name>
</gene>
<dbReference type="EMBL" id="AP021879">
    <property type="protein sequence ID" value="BBO87582.1"/>
    <property type="molecule type" value="Genomic_DNA"/>
</dbReference>
<sequence length="78" mass="9512">MKNFSSRMFYVIPNDVIDVNQNFHKTFTSRSTVVKTRKLKLTIYYIFKYVKCYLEDLRIYNMKHNEKFNDIFIVVITS</sequence>
<protein>
    <submittedName>
        <fullName evidence="1">Uncharacterized protein</fullName>
    </submittedName>
</protein>
<keyword evidence="2" id="KW-1185">Reference proteome</keyword>
<organism evidence="1 2">
    <name type="scientific">Desulfosarcina ovata subsp. ovata</name>
    <dbReference type="NCBI Taxonomy" id="2752305"/>
    <lineage>
        <taxon>Bacteria</taxon>
        <taxon>Pseudomonadati</taxon>
        <taxon>Thermodesulfobacteriota</taxon>
        <taxon>Desulfobacteria</taxon>
        <taxon>Desulfobacterales</taxon>
        <taxon>Desulfosarcinaceae</taxon>
        <taxon>Desulfosarcina</taxon>
    </lineage>
</organism>
<dbReference type="Proteomes" id="UP000422108">
    <property type="component" value="Chromosome"/>
</dbReference>
<proteinExistence type="predicted"/>
<evidence type="ECO:0000313" key="2">
    <source>
        <dbReference type="Proteomes" id="UP000422108"/>
    </source>
</evidence>
<name>A0A5K8A4W1_9BACT</name>
<evidence type="ECO:0000313" key="1">
    <source>
        <dbReference type="EMBL" id="BBO87582.1"/>
    </source>
</evidence>
<reference evidence="1 2" key="1">
    <citation type="submission" date="2019-11" db="EMBL/GenBank/DDBJ databases">
        <title>Comparative genomics of hydrocarbon-degrading Desulfosarcina strains.</title>
        <authorList>
            <person name="Watanabe M."/>
            <person name="Kojima H."/>
            <person name="Fukui M."/>
        </authorList>
    </citation>
    <scope>NUCLEOTIDE SEQUENCE [LARGE SCALE GENOMIC DNA]</scope>
    <source>
        <strain evidence="2">oXyS1</strain>
    </source>
</reference>
<dbReference type="AlphaFoldDB" id="A0A5K8A4W1"/>